<gene>
    <name evidence="2" type="ORF">L227DRAFT_576328</name>
</gene>
<dbReference type="Proteomes" id="UP000313359">
    <property type="component" value="Unassembled WGS sequence"/>
</dbReference>
<dbReference type="EMBL" id="ML122270">
    <property type="protein sequence ID" value="RPD59513.1"/>
    <property type="molecule type" value="Genomic_DNA"/>
</dbReference>
<dbReference type="STRING" id="1328759.A0A5C2S6P8"/>
<dbReference type="AlphaFoldDB" id="A0A5C2S6P8"/>
<feature type="signal peptide" evidence="1">
    <location>
        <begin position="1"/>
        <end position="19"/>
    </location>
</feature>
<accession>A0A5C2S6P8</accession>
<evidence type="ECO:0000313" key="3">
    <source>
        <dbReference type="Proteomes" id="UP000313359"/>
    </source>
</evidence>
<reference evidence="2" key="1">
    <citation type="journal article" date="2018" name="Genome Biol. Evol.">
        <title>Genomics and development of Lentinus tigrinus, a white-rot wood-decaying mushroom with dimorphic fruiting bodies.</title>
        <authorList>
            <person name="Wu B."/>
            <person name="Xu Z."/>
            <person name="Knudson A."/>
            <person name="Carlson A."/>
            <person name="Chen N."/>
            <person name="Kovaka S."/>
            <person name="LaButti K."/>
            <person name="Lipzen A."/>
            <person name="Pennachio C."/>
            <person name="Riley R."/>
            <person name="Schakwitz W."/>
            <person name="Umezawa K."/>
            <person name="Ohm R.A."/>
            <person name="Grigoriev I.V."/>
            <person name="Nagy L.G."/>
            <person name="Gibbons J."/>
            <person name="Hibbett D."/>
        </authorList>
    </citation>
    <scope>NUCLEOTIDE SEQUENCE [LARGE SCALE GENOMIC DNA]</scope>
    <source>
        <strain evidence="2">ALCF2SS1-6</strain>
    </source>
</reference>
<feature type="chain" id="PRO_5022958277" evidence="1">
    <location>
        <begin position="20"/>
        <end position="143"/>
    </location>
</feature>
<protein>
    <submittedName>
        <fullName evidence="2">Uncharacterized protein</fullName>
    </submittedName>
</protein>
<organism evidence="2 3">
    <name type="scientific">Lentinus tigrinus ALCF2SS1-6</name>
    <dbReference type="NCBI Taxonomy" id="1328759"/>
    <lineage>
        <taxon>Eukaryota</taxon>
        <taxon>Fungi</taxon>
        <taxon>Dikarya</taxon>
        <taxon>Basidiomycota</taxon>
        <taxon>Agaricomycotina</taxon>
        <taxon>Agaricomycetes</taxon>
        <taxon>Polyporales</taxon>
        <taxon>Polyporaceae</taxon>
        <taxon>Lentinus</taxon>
    </lineage>
</organism>
<proteinExistence type="predicted"/>
<evidence type="ECO:0000256" key="1">
    <source>
        <dbReference type="SAM" id="SignalP"/>
    </source>
</evidence>
<name>A0A5C2S6P8_9APHY</name>
<keyword evidence="3" id="KW-1185">Reference proteome</keyword>
<sequence>MRSLVFLLTLFLSVVVVSGSPVATELAPELIAPSSNWPQSGHQLGRVHVCTGTNWTGHCEYLVHPLDSCNVLDRSFKHNIGSFAPDPCTLCFAYETSHCSFGDGFFWMFQSPGNATGGIGVPNNAWITRISSFKCWPSPDCMG</sequence>
<evidence type="ECO:0000313" key="2">
    <source>
        <dbReference type="EMBL" id="RPD59513.1"/>
    </source>
</evidence>
<dbReference type="OrthoDB" id="2727297at2759"/>
<keyword evidence="1" id="KW-0732">Signal</keyword>